<dbReference type="SMART" id="SM00220">
    <property type="entry name" value="S_TKc"/>
    <property type="match status" value="1"/>
</dbReference>
<keyword evidence="5" id="KW-0677">Repeat</keyword>
<evidence type="ECO:0000313" key="12">
    <source>
        <dbReference type="EMBL" id="KAF9667734.1"/>
    </source>
</evidence>
<comment type="subcellular location">
    <subcellularLocation>
        <location evidence="1">Membrane</location>
    </subcellularLocation>
</comment>
<feature type="binding site" evidence="9">
    <location>
        <position position="836"/>
    </location>
    <ligand>
        <name>ATP</name>
        <dbReference type="ChEBI" id="CHEBI:30616"/>
    </ligand>
</feature>
<evidence type="ECO:0000256" key="2">
    <source>
        <dbReference type="ARBA" id="ARBA00022614"/>
    </source>
</evidence>
<dbReference type="InterPro" id="IPR001611">
    <property type="entry name" value="Leu-rich_rpt"/>
</dbReference>
<dbReference type="PROSITE" id="PS51450">
    <property type="entry name" value="LRR"/>
    <property type="match status" value="1"/>
</dbReference>
<dbReference type="GO" id="GO:0005524">
    <property type="term" value="F:ATP binding"/>
    <property type="evidence" value="ECO:0007669"/>
    <property type="project" value="UniProtKB-UniRule"/>
</dbReference>
<dbReference type="InterPro" id="IPR011009">
    <property type="entry name" value="Kinase-like_dom_sf"/>
</dbReference>
<dbReference type="AlphaFoldDB" id="A0A835JFT3"/>
<dbReference type="InterPro" id="IPR032675">
    <property type="entry name" value="LRR_dom_sf"/>
</dbReference>
<dbReference type="PANTHER" id="PTHR48057:SF7">
    <property type="entry name" value="LEUCINE-RICH REPEAT SERINE_THREONINE-PROTEIN KINASE 1"/>
    <property type="match status" value="1"/>
</dbReference>
<dbReference type="InterPro" id="IPR003591">
    <property type="entry name" value="Leu-rich_rpt_typical-subtyp"/>
</dbReference>
<evidence type="ECO:0000256" key="8">
    <source>
        <dbReference type="ARBA" id="ARBA00023180"/>
    </source>
</evidence>
<dbReference type="EMBL" id="JADGMS010000015">
    <property type="protein sequence ID" value="KAF9667734.1"/>
    <property type="molecule type" value="Genomic_DNA"/>
</dbReference>
<dbReference type="Proteomes" id="UP000657918">
    <property type="component" value="Unassembled WGS sequence"/>
</dbReference>
<proteinExistence type="predicted"/>
<dbReference type="PROSITE" id="PS00107">
    <property type="entry name" value="PROTEIN_KINASE_ATP"/>
    <property type="match status" value="1"/>
</dbReference>
<evidence type="ECO:0000256" key="5">
    <source>
        <dbReference type="ARBA" id="ARBA00022737"/>
    </source>
</evidence>
<evidence type="ECO:0000256" key="6">
    <source>
        <dbReference type="ARBA" id="ARBA00022989"/>
    </source>
</evidence>
<keyword evidence="8" id="KW-0325">Glycoprotein</keyword>
<evidence type="ECO:0000256" key="10">
    <source>
        <dbReference type="SAM" id="Phobius"/>
    </source>
</evidence>
<keyword evidence="9" id="KW-0547">Nucleotide-binding</keyword>
<comment type="caution">
    <text evidence="12">The sequence shown here is derived from an EMBL/GenBank/DDBJ whole genome shotgun (WGS) entry which is preliminary data.</text>
</comment>
<keyword evidence="2" id="KW-0433">Leucine-rich repeat</keyword>
<dbReference type="SUPFAM" id="SSF56112">
    <property type="entry name" value="Protein kinase-like (PK-like)"/>
    <property type="match status" value="1"/>
</dbReference>
<dbReference type="SMART" id="SM00369">
    <property type="entry name" value="LRR_TYP"/>
    <property type="match status" value="5"/>
</dbReference>
<sequence length="979" mass="107192">MKEDETDSLWRVVLFIFLILITGSVVVSGDSLDTDRQVLLDLKSFLEERNHVNRGQYSRWSQQSSNPCNWSGILCTSDGSRVNGIKLAANSISGDLFSNFSSLTALTSLDLSLNTFSGAVPSDLSNCQNLVYLNLSHNILEGELNLTGLTKLEILDLSTNRIFGGIQFSLPGICSLIVANVSANNFSGGIDNFFDGCLNLQYLDLSSNFFSGAIWKGFSRLKEFSVSENYLSGEVSGSFFAENNCSLQVLDLSGNSFTGKVPWEVSYCRNLAILNLWGNNFTGQIPPEIGLISSLEGLFLGNNTFSRTIPGSLLNLDNLAFLDLSRNNFGGDIQQIFGEFTQLKYLVLHGNSYVGGIYSSGILKLPNLVGLDLSNNSFTGPLPVEISEMHNLKFLILAYNRFNSNIPQEYGNFQGLQALDLSFNYLTGQIPSSLGKLRSLLWLMLANNMLTGKIPAELGNCTSLLWLNLANNRLSGSIPRELMEVGRDPSQTFESNQRDERIIASSGECLTMKRWIPADYPPFSFVYRILNRKTCRSIWDRLLKGVGLFPVCATGSTVRTLQISGYLQLVGNQLSGELPRDIGKMQNFSMIHLGFNNLSGTLPPQIGQLPLVVLNLTKNAFSGEIPNEIGNTKCIKNLDFSYNNFSGTFPVSLNNLSELSKFNISYNPLISGTIPTTGQMATFEEDSYLGDPLLKLPSFINNTMDSPPIQYSITGKKEHKKWVAVLVLLTMTMAFLICGLVSLVVCMLVKKPAESPGYLLEDTKHLRHDFASNSGSSSPWSSDTVKVIRLDRTAFTHADILKATGNFSESRIIGKGGFGTVYRGVLPGGREVAVKKLQREGVEDSHVSTMVAGTVGYVAPEYGQTFHATTKGDVYSFGVLSMELATGRRAVDGGEECLLEWARRVMGSGRHGLSRATIPVVFLGSGLVEGADEMCELLRIGIGCTAEAPQRRPNMKEVLAMLIKLSSFRPSRGGDSIPL</sequence>
<feature type="transmembrane region" description="Helical" evidence="10">
    <location>
        <begin position="12"/>
        <end position="29"/>
    </location>
</feature>
<dbReference type="SUPFAM" id="SSF52058">
    <property type="entry name" value="L domain-like"/>
    <property type="match status" value="2"/>
</dbReference>
<dbReference type="Pfam" id="PF13855">
    <property type="entry name" value="LRR_8"/>
    <property type="match status" value="2"/>
</dbReference>
<dbReference type="GO" id="GO:0016020">
    <property type="term" value="C:membrane"/>
    <property type="evidence" value="ECO:0007669"/>
    <property type="project" value="UniProtKB-SubCell"/>
</dbReference>
<dbReference type="OrthoDB" id="676979at2759"/>
<evidence type="ECO:0000256" key="3">
    <source>
        <dbReference type="ARBA" id="ARBA00022692"/>
    </source>
</evidence>
<dbReference type="Pfam" id="PF00560">
    <property type="entry name" value="LRR_1"/>
    <property type="match status" value="5"/>
</dbReference>
<dbReference type="InterPro" id="IPR000719">
    <property type="entry name" value="Prot_kinase_dom"/>
</dbReference>
<dbReference type="GO" id="GO:0004672">
    <property type="term" value="F:protein kinase activity"/>
    <property type="evidence" value="ECO:0007669"/>
    <property type="project" value="InterPro"/>
</dbReference>
<keyword evidence="3 10" id="KW-0812">Transmembrane</keyword>
<dbReference type="PANTHER" id="PTHR48057">
    <property type="entry name" value="LEUCINE-RICH REPEAT SERINE/THREONINE-PROTEIN KINASE 1"/>
    <property type="match status" value="1"/>
</dbReference>
<dbReference type="InterPro" id="IPR017441">
    <property type="entry name" value="Protein_kinase_ATP_BS"/>
</dbReference>
<keyword evidence="13" id="KW-1185">Reference proteome</keyword>
<dbReference type="FunFam" id="3.80.10.10:FF:000691">
    <property type="entry name" value="Putative LRR receptor-like serine/threonine-protein kinase"/>
    <property type="match status" value="1"/>
</dbReference>
<dbReference type="Gene3D" id="3.80.10.10">
    <property type="entry name" value="Ribonuclease Inhibitor"/>
    <property type="match status" value="5"/>
</dbReference>
<dbReference type="FunFam" id="3.80.10.10:FF:000041">
    <property type="entry name" value="LRR receptor-like serine/threonine-protein kinase ERECTA"/>
    <property type="match status" value="1"/>
</dbReference>
<keyword evidence="4" id="KW-0732">Signal</keyword>
<protein>
    <recommendedName>
        <fullName evidence="11">Protein kinase domain-containing protein</fullName>
    </recommendedName>
</protein>
<dbReference type="InterPro" id="IPR013210">
    <property type="entry name" value="LRR_N_plant-typ"/>
</dbReference>
<organism evidence="12 13">
    <name type="scientific">Salix dunnii</name>
    <dbReference type="NCBI Taxonomy" id="1413687"/>
    <lineage>
        <taxon>Eukaryota</taxon>
        <taxon>Viridiplantae</taxon>
        <taxon>Streptophyta</taxon>
        <taxon>Embryophyta</taxon>
        <taxon>Tracheophyta</taxon>
        <taxon>Spermatophyta</taxon>
        <taxon>Magnoliopsida</taxon>
        <taxon>eudicotyledons</taxon>
        <taxon>Gunneridae</taxon>
        <taxon>Pentapetalae</taxon>
        <taxon>rosids</taxon>
        <taxon>fabids</taxon>
        <taxon>Malpighiales</taxon>
        <taxon>Salicaceae</taxon>
        <taxon>Saliceae</taxon>
        <taxon>Salix</taxon>
    </lineage>
</organism>
<feature type="domain" description="Protein kinase" evidence="11">
    <location>
        <begin position="807"/>
        <end position="969"/>
    </location>
</feature>
<keyword evidence="7 10" id="KW-0472">Membrane</keyword>
<keyword evidence="6 10" id="KW-1133">Transmembrane helix</keyword>
<dbReference type="InterPro" id="IPR052595">
    <property type="entry name" value="LRRC69/RLP"/>
</dbReference>
<evidence type="ECO:0000313" key="13">
    <source>
        <dbReference type="Proteomes" id="UP000657918"/>
    </source>
</evidence>
<gene>
    <name evidence="12" type="ORF">SADUNF_Sadunf15G0054300</name>
</gene>
<dbReference type="Gene3D" id="1.10.510.10">
    <property type="entry name" value="Transferase(Phosphotransferase) domain 1"/>
    <property type="match status" value="2"/>
</dbReference>
<evidence type="ECO:0000256" key="4">
    <source>
        <dbReference type="ARBA" id="ARBA00022729"/>
    </source>
</evidence>
<reference evidence="12 13" key="1">
    <citation type="submission" date="2020-10" db="EMBL/GenBank/DDBJ databases">
        <title>Plant Genome Project.</title>
        <authorList>
            <person name="Zhang R.-G."/>
        </authorList>
    </citation>
    <scope>NUCLEOTIDE SEQUENCE [LARGE SCALE GENOMIC DNA]</scope>
    <source>
        <strain evidence="12">FAFU-HL-1</strain>
        <tissue evidence="12">Leaf</tissue>
    </source>
</reference>
<evidence type="ECO:0000256" key="9">
    <source>
        <dbReference type="PROSITE-ProRule" id="PRU10141"/>
    </source>
</evidence>
<evidence type="ECO:0000256" key="1">
    <source>
        <dbReference type="ARBA" id="ARBA00004370"/>
    </source>
</evidence>
<evidence type="ECO:0000259" key="11">
    <source>
        <dbReference type="SMART" id="SM00220"/>
    </source>
</evidence>
<accession>A0A835JFT3</accession>
<evidence type="ECO:0000256" key="7">
    <source>
        <dbReference type="ARBA" id="ARBA00023136"/>
    </source>
</evidence>
<name>A0A835JFT3_9ROSI</name>
<dbReference type="FunFam" id="3.80.10.10:FF:001121">
    <property type="entry name" value="Putative LRR receptor-like serine/threonine-protein kinase"/>
    <property type="match status" value="1"/>
</dbReference>
<feature type="transmembrane region" description="Helical" evidence="10">
    <location>
        <begin position="722"/>
        <end position="749"/>
    </location>
</feature>
<keyword evidence="9" id="KW-0067">ATP-binding</keyword>
<dbReference type="Pfam" id="PF08263">
    <property type="entry name" value="LRRNT_2"/>
    <property type="match status" value="1"/>
</dbReference>